<evidence type="ECO:0000313" key="3">
    <source>
        <dbReference type="EMBL" id="EEZ92544.1"/>
    </source>
</evidence>
<protein>
    <recommendedName>
        <fullName evidence="2">SHOCT domain-containing protein</fullName>
    </recommendedName>
</protein>
<feature type="transmembrane region" description="Helical" evidence="1">
    <location>
        <begin position="30"/>
        <end position="52"/>
    </location>
</feature>
<reference evidence="3 4" key="1">
    <citation type="journal article" date="2010" name="Proc. Natl. Acad. Sci. U.S.A.">
        <title>Enigmatic, ultrasmall, uncultivated Archaea.</title>
        <authorList>
            <person name="Baker B.J."/>
            <person name="Comolli L.R."/>
            <person name="Dick G.J."/>
            <person name="Hauser L.J."/>
            <person name="Hyatt D."/>
            <person name="Dill B.D."/>
            <person name="Land M.L."/>
            <person name="Verberkmoes N.C."/>
            <person name="Hettich R.L."/>
            <person name="Banfield J.F."/>
        </authorList>
    </citation>
    <scope>NUCLEOTIDE SEQUENCE [LARGE SCALE GENOMIC DNA]</scope>
</reference>
<keyword evidence="1" id="KW-1133">Transmembrane helix</keyword>
<dbReference type="EMBL" id="GG730074">
    <property type="protein sequence ID" value="EEZ92544.1"/>
    <property type="molecule type" value="Genomic_DNA"/>
</dbReference>
<keyword evidence="1" id="KW-0812">Transmembrane</keyword>
<name>D2EGE6_PARA4</name>
<proteinExistence type="predicted"/>
<evidence type="ECO:0000313" key="4">
    <source>
        <dbReference type="Proteomes" id="UP000009375"/>
    </source>
</evidence>
<evidence type="ECO:0000256" key="1">
    <source>
        <dbReference type="SAM" id="Phobius"/>
    </source>
</evidence>
<feature type="domain" description="SHOCT" evidence="2">
    <location>
        <begin position="98"/>
        <end position="125"/>
    </location>
</feature>
<gene>
    <name evidence="3" type="ORF">BJBARM4_0845</name>
</gene>
<organism evidence="3 4">
    <name type="scientific">Candidatus Parvarchaeum acidiphilum ARMAN-4</name>
    <dbReference type="NCBI Taxonomy" id="662760"/>
    <lineage>
        <taxon>Archaea</taxon>
        <taxon>Candidatus Parvarchaeota</taxon>
        <taxon>Candidatus Parvarchaeum</taxon>
    </lineage>
</organism>
<keyword evidence="1" id="KW-0472">Membrane</keyword>
<evidence type="ECO:0000259" key="2">
    <source>
        <dbReference type="Pfam" id="PF09851"/>
    </source>
</evidence>
<sequence length="129" mass="15550">MANKTQKTYSSSNQYDFDPFDRLFHLVFRILILIVIAAAVFAAILAVISFPFNYSHNVFWNAFDALLGVLFILWIISWFLPGKYRYHRLHYHWYNYQDPEEILQARYAKGEISKKEFEEKLKELMKYRP</sequence>
<dbReference type="AlphaFoldDB" id="D2EGE6"/>
<feature type="transmembrane region" description="Helical" evidence="1">
    <location>
        <begin position="58"/>
        <end position="80"/>
    </location>
</feature>
<dbReference type="Proteomes" id="UP000009375">
    <property type="component" value="Unassembled WGS sequence"/>
</dbReference>
<dbReference type="Pfam" id="PF09851">
    <property type="entry name" value="SHOCT"/>
    <property type="match status" value="1"/>
</dbReference>
<dbReference type="InterPro" id="IPR018649">
    <property type="entry name" value="SHOCT"/>
</dbReference>
<accession>D2EGE6</accession>